<organism evidence="11 12">
    <name type="scientific">Caenorhabditis briggsae</name>
    <dbReference type="NCBI Taxonomy" id="6238"/>
    <lineage>
        <taxon>Eukaryota</taxon>
        <taxon>Metazoa</taxon>
        <taxon>Ecdysozoa</taxon>
        <taxon>Nematoda</taxon>
        <taxon>Chromadorea</taxon>
        <taxon>Rhabditida</taxon>
        <taxon>Rhabditina</taxon>
        <taxon>Rhabditomorpha</taxon>
        <taxon>Rhabditoidea</taxon>
        <taxon>Rhabditidae</taxon>
        <taxon>Peloderinae</taxon>
        <taxon>Caenorhabditis</taxon>
    </lineage>
</organism>
<comment type="function">
    <text evidence="9">Auxiliary subunit of GABA-B receptors that determine the pharmacology and kinetics of the receptor response. Increases agonist potency and markedly alter the G-protein signaling of the receptors by accelerating onset and promoting desensitization.</text>
</comment>
<dbReference type="GO" id="GO:0045211">
    <property type="term" value="C:postsynaptic membrane"/>
    <property type="evidence" value="ECO:0007669"/>
    <property type="project" value="UniProtKB-SubCell"/>
</dbReference>
<dbReference type="Pfam" id="PF02214">
    <property type="entry name" value="BTB_2"/>
    <property type="match status" value="1"/>
</dbReference>
<keyword evidence="2" id="KW-0597">Phosphoprotein</keyword>
<dbReference type="EMBL" id="CP090892">
    <property type="protein sequence ID" value="ULU05956.1"/>
    <property type="molecule type" value="Genomic_DNA"/>
</dbReference>
<keyword evidence="1" id="KW-1003">Cell membrane</keyword>
<keyword evidence="4" id="KW-0472">Membrane</keyword>
<evidence type="ECO:0000256" key="2">
    <source>
        <dbReference type="ARBA" id="ARBA00022553"/>
    </source>
</evidence>
<evidence type="ECO:0000256" key="1">
    <source>
        <dbReference type="ARBA" id="ARBA00022475"/>
    </source>
</evidence>
<proteinExistence type="predicted"/>
<dbReference type="PANTHER" id="PTHR14499:SF136">
    <property type="entry name" value="GH08630P"/>
    <property type="match status" value="1"/>
</dbReference>
<evidence type="ECO:0000256" key="7">
    <source>
        <dbReference type="ARBA" id="ARBA00034100"/>
    </source>
</evidence>
<feature type="domain" description="BTB" evidence="10">
    <location>
        <begin position="25"/>
        <end position="100"/>
    </location>
</feature>
<evidence type="ECO:0000256" key="3">
    <source>
        <dbReference type="ARBA" id="ARBA00023018"/>
    </source>
</evidence>
<dbReference type="InterPro" id="IPR000210">
    <property type="entry name" value="BTB/POZ_dom"/>
</dbReference>
<dbReference type="AlphaFoldDB" id="A0AAE9DJ87"/>
<dbReference type="SUPFAM" id="SSF54695">
    <property type="entry name" value="POZ domain"/>
    <property type="match status" value="1"/>
</dbReference>
<dbReference type="InterPro" id="IPR003131">
    <property type="entry name" value="T1-type_BTB"/>
</dbReference>
<keyword evidence="6" id="KW-0966">Cell projection</keyword>
<dbReference type="Proteomes" id="UP000827892">
    <property type="component" value="Chromosome II"/>
</dbReference>
<keyword evidence="5" id="KW-0628">Postsynaptic cell membrane</keyword>
<evidence type="ECO:0000313" key="11">
    <source>
        <dbReference type="EMBL" id="ULU05956.1"/>
    </source>
</evidence>
<evidence type="ECO:0000256" key="9">
    <source>
        <dbReference type="ARBA" id="ARBA00057758"/>
    </source>
</evidence>
<dbReference type="InterPro" id="IPR011333">
    <property type="entry name" value="SKP1/BTB/POZ_sf"/>
</dbReference>
<dbReference type="SMART" id="SM00225">
    <property type="entry name" value="BTB"/>
    <property type="match status" value="1"/>
</dbReference>
<evidence type="ECO:0000256" key="6">
    <source>
        <dbReference type="ARBA" id="ARBA00023273"/>
    </source>
</evidence>
<evidence type="ECO:0000256" key="5">
    <source>
        <dbReference type="ARBA" id="ARBA00023257"/>
    </source>
</evidence>
<dbReference type="GO" id="GO:0051260">
    <property type="term" value="P:protein homooligomerization"/>
    <property type="evidence" value="ECO:0007669"/>
    <property type="project" value="InterPro"/>
</dbReference>
<dbReference type="Gene3D" id="3.30.710.10">
    <property type="entry name" value="Potassium Channel Kv1.1, Chain A"/>
    <property type="match status" value="1"/>
</dbReference>
<accession>A0AAE9DJ87</accession>
<protein>
    <recommendedName>
        <fullName evidence="10">BTB domain-containing protein</fullName>
    </recommendedName>
</protein>
<evidence type="ECO:0000256" key="4">
    <source>
        <dbReference type="ARBA" id="ARBA00023136"/>
    </source>
</evidence>
<gene>
    <name evidence="11" type="ORF">L3Y34_018104</name>
</gene>
<keyword evidence="3" id="KW-0770">Synapse</keyword>
<dbReference type="PANTHER" id="PTHR14499">
    <property type="entry name" value="POTASSIUM CHANNEL TETRAMERIZATION DOMAIN-CONTAINING"/>
    <property type="match status" value="1"/>
</dbReference>
<dbReference type="GO" id="GO:0042734">
    <property type="term" value="C:presynaptic membrane"/>
    <property type="evidence" value="ECO:0007669"/>
    <property type="project" value="UniProtKB-SubCell"/>
</dbReference>
<dbReference type="CDD" id="cd22204">
    <property type="entry name" value="H1_KCTD12-like"/>
    <property type="match status" value="1"/>
</dbReference>
<dbReference type="PROSITE" id="PS50097">
    <property type="entry name" value="BTB"/>
    <property type="match status" value="1"/>
</dbReference>
<evidence type="ECO:0000256" key="8">
    <source>
        <dbReference type="ARBA" id="ARBA00034111"/>
    </source>
</evidence>
<name>A0AAE9DJ87_CAEBR</name>
<reference evidence="11 12" key="1">
    <citation type="submission" date="2022-05" db="EMBL/GenBank/DDBJ databases">
        <title>Chromosome-level reference genomes for two strains of Caenorhabditis briggsae: an improved platform for comparative genomics.</title>
        <authorList>
            <person name="Stevens L."/>
            <person name="Andersen E.C."/>
        </authorList>
    </citation>
    <scope>NUCLEOTIDE SEQUENCE [LARGE SCALE GENOMIC DNA]</scope>
    <source>
        <strain evidence="11">QX1410_ONT</strain>
        <tissue evidence="11">Whole-organism</tissue>
    </source>
</reference>
<comment type="subcellular location">
    <subcellularLocation>
        <location evidence="7">Postsynaptic cell membrane</location>
    </subcellularLocation>
    <subcellularLocation>
        <location evidence="8">Presynaptic cell membrane</location>
    </subcellularLocation>
</comment>
<sequence length="303" mass="34018">MPEACRRRKFNCGKEARRHMTSSENVITLNVGGSVYTTTRSTLSKETDTLLSDLASGSLTDDEKVNVVSMPDGTLFIDRDGPLFAYILHFLRTDKLSLPEQFREIARLRDEADFYRLERFSALLSTATSISPRPRTANGYATSGAETGGYITLGYRGTFAFGRDGQADVKFRKLHRILVCGRATLCREVFADTLNESRDPGGPDDGERYTSRLYLKHQCLERACDLMAEKGFKLVATCCSGANGLAAANHPILTSNMGNINQTELMNHRNCGDYEEQRWAHYTEYVFFREPQTGYITPSLREL</sequence>
<dbReference type="Pfam" id="PF23110">
    <property type="entry name" value="H1_KCTD8_12_16"/>
    <property type="match status" value="1"/>
</dbReference>
<evidence type="ECO:0000259" key="10">
    <source>
        <dbReference type="PROSITE" id="PS50097"/>
    </source>
</evidence>
<evidence type="ECO:0000313" key="12">
    <source>
        <dbReference type="Proteomes" id="UP000827892"/>
    </source>
</evidence>
<dbReference type="InterPro" id="IPR057093">
    <property type="entry name" value="H1_KCTD8_12_16"/>
</dbReference>